<dbReference type="RefSeq" id="WP_379015896.1">
    <property type="nucleotide sequence ID" value="NZ_JBHSDC010000031.1"/>
</dbReference>
<keyword evidence="1" id="KW-0472">Membrane</keyword>
<sequence>MTKVEIITNILCSITASFIFLFIVLILFKPKIRISPFVCRGKYMEGDDNDYYFIKLINISLFSAYDVSVELLEVDRYPTTNGQMNNRYRPLTVVLSHVSNIPGYRPSWLRRNAPYAVRIRTTEDFSKILTSDYKSVMVKISLKHGLTGLVKVVTKEYIDCSQIKNGKFDYGLKFGSIN</sequence>
<keyword evidence="1" id="KW-1133">Transmembrane helix</keyword>
<dbReference type="EMBL" id="JBHSDC010000031">
    <property type="protein sequence ID" value="MFC4233557.1"/>
    <property type="molecule type" value="Genomic_DNA"/>
</dbReference>
<comment type="caution">
    <text evidence="2">The sequence shown here is derived from an EMBL/GenBank/DDBJ whole genome shotgun (WGS) entry which is preliminary data.</text>
</comment>
<feature type="transmembrane region" description="Helical" evidence="1">
    <location>
        <begin position="6"/>
        <end position="28"/>
    </location>
</feature>
<name>A0ABV8Q2Y6_9BACT</name>
<gene>
    <name evidence="2" type="ORF">ACFOW1_16770</name>
</gene>
<keyword evidence="1" id="KW-0812">Transmembrane</keyword>
<evidence type="ECO:0000256" key="1">
    <source>
        <dbReference type="SAM" id="Phobius"/>
    </source>
</evidence>
<accession>A0ABV8Q2Y6</accession>
<evidence type="ECO:0000313" key="3">
    <source>
        <dbReference type="Proteomes" id="UP001595906"/>
    </source>
</evidence>
<protein>
    <submittedName>
        <fullName evidence="2">Uncharacterized protein</fullName>
    </submittedName>
</protein>
<proteinExistence type="predicted"/>
<reference evidence="3" key="1">
    <citation type="journal article" date="2019" name="Int. J. Syst. Evol. Microbiol.">
        <title>The Global Catalogue of Microorganisms (GCM) 10K type strain sequencing project: providing services to taxonomists for standard genome sequencing and annotation.</title>
        <authorList>
            <consortium name="The Broad Institute Genomics Platform"/>
            <consortium name="The Broad Institute Genome Sequencing Center for Infectious Disease"/>
            <person name="Wu L."/>
            <person name="Ma J."/>
        </authorList>
    </citation>
    <scope>NUCLEOTIDE SEQUENCE [LARGE SCALE GENOMIC DNA]</scope>
    <source>
        <strain evidence="3">CECT 8010</strain>
    </source>
</reference>
<keyword evidence="3" id="KW-1185">Reference proteome</keyword>
<evidence type="ECO:0000313" key="2">
    <source>
        <dbReference type="EMBL" id="MFC4233557.1"/>
    </source>
</evidence>
<organism evidence="2 3">
    <name type="scientific">Parasediminibacterium paludis</name>
    <dbReference type="NCBI Taxonomy" id="908966"/>
    <lineage>
        <taxon>Bacteria</taxon>
        <taxon>Pseudomonadati</taxon>
        <taxon>Bacteroidota</taxon>
        <taxon>Chitinophagia</taxon>
        <taxon>Chitinophagales</taxon>
        <taxon>Chitinophagaceae</taxon>
        <taxon>Parasediminibacterium</taxon>
    </lineage>
</organism>
<dbReference type="Proteomes" id="UP001595906">
    <property type="component" value="Unassembled WGS sequence"/>
</dbReference>